<feature type="compositionally biased region" description="Low complexity" evidence="1">
    <location>
        <begin position="12"/>
        <end position="22"/>
    </location>
</feature>
<feature type="non-terminal residue" evidence="2">
    <location>
        <position position="93"/>
    </location>
</feature>
<comment type="caution">
    <text evidence="2">The sequence shown here is derived from an EMBL/GenBank/DDBJ whole genome shotgun (WGS) entry which is preliminary data.</text>
</comment>
<keyword evidence="3" id="KW-1185">Reference proteome</keyword>
<evidence type="ECO:0000313" key="2">
    <source>
        <dbReference type="EMBL" id="MCI18397.1"/>
    </source>
</evidence>
<evidence type="ECO:0000256" key="1">
    <source>
        <dbReference type="SAM" id="MobiDB-lite"/>
    </source>
</evidence>
<name>A0A392Q379_9FABA</name>
<evidence type="ECO:0000313" key="3">
    <source>
        <dbReference type="Proteomes" id="UP000265520"/>
    </source>
</evidence>
<protein>
    <submittedName>
        <fullName evidence="2">Uncharacterized protein</fullName>
    </submittedName>
</protein>
<dbReference type="Proteomes" id="UP000265520">
    <property type="component" value="Unassembled WGS sequence"/>
</dbReference>
<proteinExistence type="predicted"/>
<sequence length="93" mass="10434">MALPNQQTVDYPSLAPSLSSSAMVSQETTTHLDRDRVPLSSIETEMDMKMSKKKKKADEMDLETSSEKPKRRPAKKAVLVGLKLPPQMMKNMN</sequence>
<organism evidence="2 3">
    <name type="scientific">Trifolium medium</name>
    <dbReference type="NCBI Taxonomy" id="97028"/>
    <lineage>
        <taxon>Eukaryota</taxon>
        <taxon>Viridiplantae</taxon>
        <taxon>Streptophyta</taxon>
        <taxon>Embryophyta</taxon>
        <taxon>Tracheophyta</taxon>
        <taxon>Spermatophyta</taxon>
        <taxon>Magnoliopsida</taxon>
        <taxon>eudicotyledons</taxon>
        <taxon>Gunneridae</taxon>
        <taxon>Pentapetalae</taxon>
        <taxon>rosids</taxon>
        <taxon>fabids</taxon>
        <taxon>Fabales</taxon>
        <taxon>Fabaceae</taxon>
        <taxon>Papilionoideae</taxon>
        <taxon>50 kb inversion clade</taxon>
        <taxon>NPAAA clade</taxon>
        <taxon>Hologalegina</taxon>
        <taxon>IRL clade</taxon>
        <taxon>Trifolieae</taxon>
        <taxon>Trifolium</taxon>
    </lineage>
</organism>
<accession>A0A392Q379</accession>
<reference evidence="2 3" key="1">
    <citation type="journal article" date="2018" name="Front. Plant Sci.">
        <title>Red Clover (Trifolium pratense) and Zigzag Clover (T. medium) - A Picture of Genomic Similarities and Differences.</title>
        <authorList>
            <person name="Dluhosova J."/>
            <person name="Istvanek J."/>
            <person name="Nedelnik J."/>
            <person name="Repkova J."/>
        </authorList>
    </citation>
    <scope>NUCLEOTIDE SEQUENCE [LARGE SCALE GENOMIC DNA]</scope>
    <source>
        <strain evidence="3">cv. 10/8</strain>
        <tissue evidence="2">Leaf</tissue>
    </source>
</reference>
<feature type="region of interest" description="Disordered" evidence="1">
    <location>
        <begin position="1"/>
        <end position="93"/>
    </location>
</feature>
<feature type="compositionally biased region" description="Polar residues" evidence="1">
    <location>
        <begin position="1"/>
        <end position="10"/>
    </location>
</feature>
<dbReference type="EMBL" id="LXQA010109937">
    <property type="protein sequence ID" value="MCI18397.1"/>
    <property type="molecule type" value="Genomic_DNA"/>
</dbReference>
<dbReference type="AlphaFoldDB" id="A0A392Q379"/>